<protein>
    <submittedName>
        <fullName evidence="1">Uncharacterized protein</fullName>
    </submittedName>
</protein>
<proteinExistence type="predicted"/>
<evidence type="ECO:0000313" key="1">
    <source>
        <dbReference type="EMBL" id="JAD39614.1"/>
    </source>
</evidence>
<dbReference type="EMBL" id="GBRH01258281">
    <property type="protein sequence ID" value="JAD39614.1"/>
    <property type="molecule type" value="Transcribed_RNA"/>
</dbReference>
<reference evidence="1" key="1">
    <citation type="submission" date="2014-09" db="EMBL/GenBank/DDBJ databases">
        <authorList>
            <person name="Magalhaes I.L.F."/>
            <person name="Oliveira U."/>
            <person name="Santos F.R."/>
            <person name="Vidigal T.H.D.A."/>
            <person name="Brescovit A.D."/>
            <person name="Santos A.J."/>
        </authorList>
    </citation>
    <scope>NUCLEOTIDE SEQUENCE</scope>
    <source>
        <tissue evidence="1">Shoot tissue taken approximately 20 cm above the soil surface</tissue>
    </source>
</reference>
<accession>A0A0A8ZJS2</accession>
<reference evidence="1" key="2">
    <citation type="journal article" date="2015" name="Data Brief">
        <title>Shoot transcriptome of the giant reed, Arundo donax.</title>
        <authorList>
            <person name="Barrero R.A."/>
            <person name="Guerrero F.D."/>
            <person name="Moolhuijzen P."/>
            <person name="Goolsby J.A."/>
            <person name="Tidwell J."/>
            <person name="Bellgard S.E."/>
            <person name="Bellgard M.I."/>
        </authorList>
    </citation>
    <scope>NUCLEOTIDE SEQUENCE</scope>
    <source>
        <tissue evidence="1">Shoot tissue taken approximately 20 cm above the soil surface</tissue>
    </source>
</reference>
<sequence>MGIRAQWE</sequence>
<organism evidence="1">
    <name type="scientific">Arundo donax</name>
    <name type="common">Giant reed</name>
    <name type="synonym">Donax arundinaceus</name>
    <dbReference type="NCBI Taxonomy" id="35708"/>
    <lineage>
        <taxon>Eukaryota</taxon>
        <taxon>Viridiplantae</taxon>
        <taxon>Streptophyta</taxon>
        <taxon>Embryophyta</taxon>
        <taxon>Tracheophyta</taxon>
        <taxon>Spermatophyta</taxon>
        <taxon>Magnoliopsida</taxon>
        <taxon>Liliopsida</taxon>
        <taxon>Poales</taxon>
        <taxon>Poaceae</taxon>
        <taxon>PACMAD clade</taxon>
        <taxon>Arundinoideae</taxon>
        <taxon>Arundineae</taxon>
        <taxon>Arundo</taxon>
    </lineage>
</organism>
<name>A0A0A8ZJS2_ARUDO</name>